<protein>
    <submittedName>
        <fullName evidence="1">Uncharacterized protein</fullName>
    </submittedName>
</protein>
<evidence type="ECO:0000313" key="2">
    <source>
        <dbReference type="Proteomes" id="UP000284557"/>
    </source>
</evidence>
<dbReference type="EMBL" id="QXBN01000012">
    <property type="protein sequence ID" value="RIT36811.1"/>
    <property type="molecule type" value="Genomic_DNA"/>
</dbReference>
<evidence type="ECO:0000313" key="1">
    <source>
        <dbReference type="EMBL" id="RIT36811.1"/>
    </source>
</evidence>
<sequence length="85" mass="9361">MAKNGAVPVGTIAWNEDRSNVALRHGDQSWRYVFEPPEGRENIADQWEWWEPGYCPARMVPLDAFAGVVKDLNTARASTTAAAGS</sequence>
<reference evidence="1 2" key="1">
    <citation type="submission" date="2018-08" db="EMBL/GenBank/DDBJ databases">
        <title>Linezolid Resistance in Mycobacterium abscessus: MIC Distribution and Comprehensive Investigation of Resistance Mechanisms.</title>
        <authorList>
            <person name="Ye M."/>
            <person name="Xu L."/>
            <person name="Zou Y."/>
            <person name="Li B."/>
            <person name="Guo Q."/>
            <person name="Zhang Y."/>
            <person name="Zhan M."/>
            <person name="Xu B."/>
            <person name="Yu F."/>
            <person name="Zhang Z."/>
            <person name="Chu H."/>
        </authorList>
    </citation>
    <scope>NUCLEOTIDE SEQUENCE [LARGE SCALE GENOMIC DNA]</scope>
    <source>
        <strain evidence="1 2">G143</strain>
    </source>
</reference>
<accession>A0ABD7HM20</accession>
<comment type="caution">
    <text evidence="1">The sequence shown here is derived from an EMBL/GenBank/DDBJ whole genome shotgun (WGS) entry which is preliminary data.</text>
</comment>
<dbReference type="RefSeq" id="WP_074321972.1">
    <property type="nucleotide sequence ID" value="NZ_QXBN01000012.1"/>
</dbReference>
<proteinExistence type="predicted"/>
<dbReference type="Proteomes" id="UP000284557">
    <property type="component" value="Unassembled WGS sequence"/>
</dbReference>
<organism evidence="1 2">
    <name type="scientific">Mycobacteroides abscessus</name>
    <dbReference type="NCBI Taxonomy" id="36809"/>
    <lineage>
        <taxon>Bacteria</taxon>
        <taxon>Bacillati</taxon>
        <taxon>Actinomycetota</taxon>
        <taxon>Actinomycetes</taxon>
        <taxon>Mycobacteriales</taxon>
        <taxon>Mycobacteriaceae</taxon>
        <taxon>Mycobacteroides</taxon>
    </lineage>
</organism>
<dbReference type="AlphaFoldDB" id="A0ABD7HM20"/>
<name>A0ABD7HM20_9MYCO</name>
<gene>
    <name evidence="1" type="ORF">D2E76_16290</name>
</gene>